<dbReference type="PANTHER" id="PTHR46796">
    <property type="entry name" value="HTH-TYPE TRANSCRIPTIONAL ACTIVATOR RHAS-RELATED"/>
    <property type="match status" value="1"/>
</dbReference>
<evidence type="ECO:0000313" key="6">
    <source>
        <dbReference type="Proteomes" id="UP001059950"/>
    </source>
</evidence>
<accession>A0ABY5GXP9</accession>
<dbReference type="InterPro" id="IPR018060">
    <property type="entry name" value="HTH_AraC"/>
</dbReference>
<proteinExistence type="predicted"/>
<gene>
    <name evidence="5" type="ORF">KDX31_07320</name>
</gene>
<dbReference type="InterPro" id="IPR032783">
    <property type="entry name" value="AraC_lig"/>
</dbReference>
<dbReference type="Pfam" id="PF12833">
    <property type="entry name" value="HTH_18"/>
    <property type="match status" value="1"/>
</dbReference>
<dbReference type="Gene3D" id="1.10.10.60">
    <property type="entry name" value="Homeodomain-like"/>
    <property type="match status" value="2"/>
</dbReference>
<sequence>MDIPSILFPEANDPLGGALHQLRLNGSLYCRSELSGDWSLEMPRLPGKMMFHIITSGQCWLQVEGEAAVLLQQGSLALVTQGQGHIISSDPELPAIPLFEAGVQQVSERYETLQIRGDGAVTELTCGVMDFDQVAGRKLIQQLPAVLLLDQLDQPGQGWLNSTLAFIATEARQLKSGGETIITNLADILIILLIRHWLEQSPDAQRGWLGALRDKQIGTALRAIHHQPEKNWTVDSLARECGMSRSGFSARFSQLVGNSAKYYLTEWRMKLAYQRLRQSRVPLIVLAEELGYNSEAAFSRAFKRVMGISPGEVQDSVSSG</sequence>
<evidence type="ECO:0000313" key="5">
    <source>
        <dbReference type="EMBL" id="UTW04800.1"/>
    </source>
</evidence>
<feature type="domain" description="HTH araC/xylS-type" evidence="4">
    <location>
        <begin position="218"/>
        <end position="316"/>
    </location>
</feature>
<dbReference type="PANTHER" id="PTHR46796:SF7">
    <property type="entry name" value="ARAC FAMILY TRANSCRIPTIONAL REGULATOR"/>
    <property type="match status" value="1"/>
</dbReference>
<dbReference type="SUPFAM" id="SSF51215">
    <property type="entry name" value="Regulatory protein AraC"/>
    <property type="match status" value="1"/>
</dbReference>
<dbReference type="InterPro" id="IPR037923">
    <property type="entry name" value="HTH-like"/>
</dbReference>
<protein>
    <submittedName>
        <fullName evidence="5">AraC family transcriptional regulator</fullName>
    </submittedName>
</protein>
<dbReference type="InterPro" id="IPR050204">
    <property type="entry name" value="AraC_XylS_family_regulators"/>
</dbReference>
<dbReference type="Pfam" id="PF12852">
    <property type="entry name" value="Cupin_6"/>
    <property type="match status" value="1"/>
</dbReference>
<evidence type="ECO:0000256" key="1">
    <source>
        <dbReference type="ARBA" id="ARBA00023015"/>
    </source>
</evidence>
<evidence type="ECO:0000256" key="2">
    <source>
        <dbReference type="ARBA" id="ARBA00023125"/>
    </source>
</evidence>
<keyword evidence="6" id="KW-1185">Reference proteome</keyword>
<dbReference type="SMART" id="SM00342">
    <property type="entry name" value="HTH_ARAC"/>
    <property type="match status" value="1"/>
</dbReference>
<dbReference type="SUPFAM" id="SSF46689">
    <property type="entry name" value="Homeodomain-like"/>
    <property type="match status" value="2"/>
</dbReference>
<organism evidence="5 6">
    <name type="scientific">Amphritea atlantica</name>
    <dbReference type="NCBI Taxonomy" id="355243"/>
    <lineage>
        <taxon>Bacteria</taxon>
        <taxon>Pseudomonadati</taxon>
        <taxon>Pseudomonadota</taxon>
        <taxon>Gammaproteobacteria</taxon>
        <taxon>Oceanospirillales</taxon>
        <taxon>Oceanospirillaceae</taxon>
        <taxon>Amphritea</taxon>
    </lineage>
</organism>
<keyword evidence="2" id="KW-0238">DNA-binding</keyword>
<keyword evidence="1" id="KW-0805">Transcription regulation</keyword>
<dbReference type="InterPro" id="IPR009057">
    <property type="entry name" value="Homeodomain-like_sf"/>
</dbReference>
<reference evidence="5" key="1">
    <citation type="submission" date="2021-04" db="EMBL/GenBank/DDBJ databases">
        <title>Oceanospirillales bacteria with DddD are important DMSP degraders in coastal seawater.</title>
        <authorList>
            <person name="Liu J."/>
        </authorList>
    </citation>
    <scope>NUCLEOTIDE SEQUENCE</scope>
    <source>
        <strain evidence="5">GY6</strain>
    </source>
</reference>
<dbReference type="EMBL" id="CP073344">
    <property type="protein sequence ID" value="UTW04800.1"/>
    <property type="molecule type" value="Genomic_DNA"/>
</dbReference>
<evidence type="ECO:0000256" key="3">
    <source>
        <dbReference type="ARBA" id="ARBA00023163"/>
    </source>
</evidence>
<name>A0ABY5GXP9_9GAMM</name>
<dbReference type="PROSITE" id="PS01124">
    <property type="entry name" value="HTH_ARAC_FAMILY_2"/>
    <property type="match status" value="1"/>
</dbReference>
<evidence type="ECO:0000259" key="4">
    <source>
        <dbReference type="PROSITE" id="PS01124"/>
    </source>
</evidence>
<keyword evidence="3" id="KW-0804">Transcription</keyword>
<dbReference type="Proteomes" id="UP001059950">
    <property type="component" value="Chromosome"/>
</dbReference>